<evidence type="ECO:0000313" key="1">
    <source>
        <dbReference type="EMBL" id="PWJ28730.1"/>
    </source>
</evidence>
<sequence length="44" mass="4926">MTEHEKLEAELAVTVPYFRRYSILHGSPVTAIGFLHRLGLSGDI</sequence>
<dbReference type="Proteomes" id="UP000245845">
    <property type="component" value="Unassembled WGS sequence"/>
</dbReference>
<dbReference type="RefSeq" id="WP_278321113.1">
    <property type="nucleotide sequence ID" value="NZ_BAAACK010000003.1"/>
</dbReference>
<organism evidence="1 2">
    <name type="scientific">Faecalicatena orotica</name>
    <dbReference type="NCBI Taxonomy" id="1544"/>
    <lineage>
        <taxon>Bacteria</taxon>
        <taxon>Bacillati</taxon>
        <taxon>Bacillota</taxon>
        <taxon>Clostridia</taxon>
        <taxon>Lachnospirales</taxon>
        <taxon>Lachnospiraceae</taxon>
        <taxon>Faecalicatena</taxon>
    </lineage>
</organism>
<name>A0A2Y9BL82_9FIRM</name>
<dbReference type="AlphaFoldDB" id="A0A2Y9BL82"/>
<keyword evidence="2" id="KW-1185">Reference proteome</keyword>
<gene>
    <name evidence="1" type="ORF">A8806_108245</name>
</gene>
<evidence type="ECO:0000313" key="2">
    <source>
        <dbReference type="Proteomes" id="UP000245845"/>
    </source>
</evidence>
<comment type="caution">
    <text evidence="1">The sequence shown here is derived from an EMBL/GenBank/DDBJ whole genome shotgun (WGS) entry which is preliminary data.</text>
</comment>
<proteinExistence type="predicted"/>
<accession>A0A2Y9BL82</accession>
<dbReference type="EMBL" id="QGDL01000008">
    <property type="protein sequence ID" value="PWJ28730.1"/>
    <property type="molecule type" value="Genomic_DNA"/>
</dbReference>
<protein>
    <submittedName>
        <fullName evidence="1">Uncharacterized protein</fullName>
    </submittedName>
</protein>
<reference evidence="1 2" key="1">
    <citation type="submission" date="2018-05" db="EMBL/GenBank/DDBJ databases">
        <title>The Hungate 1000. A catalogue of reference genomes from the rumen microbiome.</title>
        <authorList>
            <person name="Kelly W."/>
        </authorList>
    </citation>
    <scope>NUCLEOTIDE SEQUENCE [LARGE SCALE GENOMIC DNA]</scope>
    <source>
        <strain evidence="1 2">NLAE-zl-C242</strain>
    </source>
</reference>